<keyword evidence="3" id="KW-1185">Reference proteome</keyword>
<dbReference type="OrthoDB" id="5675716at2"/>
<accession>A0A3A1YC70</accession>
<evidence type="ECO:0000313" key="3">
    <source>
        <dbReference type="Proteomes" id="UP000265964"/>
    </source>
</evidence>
<evidence type="ECO:0008006" key="4">
    <source>
        <dbReference type="Google" id="ProtNLM"/>
    </source>
</evidence>
<name>A0A3A1YC70_9GAMM</name>
<gene>
    <name evidence="2" type="ORF">CKF59_04770</name>
</gene>
<comment type="caution">
    <text evidence="2">The sequence shown here is derived from an EMBL/GenBank/DDBJ whole genome shotgun (WGS) entry which is preliminary data.</text>
</comment>
<dbReference type="RefSeq" id="WP_119534829.1">
    <property type="nucleotide sequence ID" value="NZ_NRJF01000126.1"/>
</dbReference>
<sequence length="234" mass="26035">MKMVKTLGLIAALTGSVLLVACNKETTTASTENATTEQAAVNHYVKDFNSTQAFISRYTNRDFDFNAALPLTGKFVNVLNDLSNSARIVNEAPEDQRANVELRVLATIEARFNDYVNAYQNDQTAFNKDFPDNSFDLSEANLTTLLGQLSNGCETNNNYQANLDEIKKLEVRDENGNPLPFPTEVENEIVNWNANFKATCDLTKSLYKIASAPNFSYQALQQQISNQAQPAEQQ</sequence>
<feature type="chain" id="PRO_5017294870" description="Lipoprotein" evidence="1">
    <location>
        <begin position="22"/>
        <end position="234"/>
    </location>
</feature>
<dbReference type="EMBL" id="NRJF01000126">
    <property type="protein sequence ID" value="RIY34809.1"/>
    <property type="molecule type" value="Genomic_DNA"/>
</dbReference>
<dbReference type="PROSITE" id="PS51257">
    <property type="entry name" value="PROKAR_LIPOPROTEIN"/>
    <property type="match status" value="1"/>
</dbReference>
<dbReference type="AlphaFoldDB" id="A0A3A1YC70"/>
<proteinExistence type="predicted"/>
<evidence type="ECO:0000256" key="1">
    <source>
        <dbReference type="SAM" id="SignalP"/>
    </source>
</evidence>
<evidence type="ECO:0000313" key="2">
    <source>
        <dbReference type="EMBL" id="RIY34809.1"/>
    </source>
</evidence>
<reference evidence="2 3" key="1">
    <citation type="submission" date="2017-08" db="EMBL/GenBank/DDBJ databases">
        <title>Reclassification of Bisgaard taxon 37 and 44.</title>
        <authorList>
            <person name="Christensen H."/>
        </authorList>
    </citation>
    <scope>NUCLEOTIDE SEQUENCE [LARGE SCALE GENOMIC DNA]</scope>
    <source>
        <strain evidence="2 3">EEAB3T1</strain>
    </source>
</reference>
<organism evidence="2 3">
    <name type="scientific">Psittacicella gerlachiana</name>
    <dbReference type="NCBI Taxonomy" id="2028574"/>
    <lineage>
        <taxon>Bacteria</taxon>
        <taxon>Pseudomonadati</taxon>
        <taxon>Pseudomonadota</taxon>
        <taxon>Gammaproteobacteria</taxon>
        <taxon>Pasteurellales</taxon>
        <taxon>Psittacicellaceae</taxon>
        <taxon>Psittacicella</taxon>
    </lineage>
</organism>
<protein>
    <recommendedName>
        <fullName evidence="4">Lipoprotein</fullName>
    </recommendedName>
</protein>
<feature type="signal peptide" evidence="1">
    <location>
        <begin position="1"/>
        <end position="21"/>
    </location>
</feature>
<dbReference type="Proteomes" id="UP000265964">
    <property type="component" value="Unassembled WGS sequence"/>
</dbReference>
<keyword evidence="1" id="KW-0732">Signal</keyword>